<evidence type="ECO:0000313" key="2">
    <source>
        <dbReference type="Proteomes" id="UP000051913"/>
    </source>
</evidence>
<gene>
    <name evidence="1" type="ORF">CP49_23710</name>
</gene>
<dbReference type="EMBL" id="LLXX01000128">
    <property type="protein sequence ID" value="KRR04232.1"/>
    <property type="molecule type" value="Genomic_DNA"/>
</dbReference>
<sequence>MQEVEMGQSRVLHSHMSSQRDSWWYLVQDDNGALFIDYENDVSPEDGRTRTPINEFIAKDRNGAVGKAIQLLIDRMFEDRDAKGS</sequence>
<name>A0A0R3L8G4_9BRAD</name>
<protein>
    <submittedName>
        <fullName evidence="1">Uncharacterized protein</fullName>
    </submittedName>
</protein>
<evidence type="ECO:0000313" key="1">
    <source>
        <dbReference type="EMBL" id="KRR04232.1"/>
    </source>
</evidence>
<keyword evidence="2" id="KW-1185">Reference proteome</keyword>
<proteinExistence type="predicted"/>
<dbReference type="Proteomes" id="UP000051913">
    <property type="component" value="Unassembled WGS sequence"/>
</dbReference>
<comment type="caution">
    <text evidence="1">The sequence shown here is derived from an EMBL/GenBank/DDBJ whole genome shotgun (WGS) entry which is preliminary data.</text>
</comment>
<accession>A0A0R3L8G4</accession>
<organism evidence="1 2">
    <name type="scientific">Bradyrhizobium valentinum</name>
    <dbReference type="NCBI Taxonomy" id="1518501"/>
    <lineage>
        <taxon>Bacteria</taxon>
        <taxon>Pseudomonadati</taxon>
        <taxon>Pseudomonadota</taxon>
        <taxon>Alphaproteobacteria</taxon>
        <taxon>Hyphomicrobiales</taxon>
        <taxon>Nitrobacteraceae</taxon>
        <taxon>Bradyrhizobium</taxon>
    </lineage>
</organism>
<reference evidence="1 2" key="1">
    <citation type="submission" date="2014-03" db="EMBL/GenBank/DDBJ databases">
        <title>Bradyrhizobium valentinum sp. nov., isolated from effective nodules of Lupinus mariae-josephae, a lupine endemic of basic-lime soils in Eastern Spain.</title>
        <authorList>
            <person name="Duran D."/>
            <person name="Rey L."/>
            <person name="Navarro A."/>
            <person name="Busquets A."/>
            <person name="Imperial J."/>
            <person name="Ruiz-Argueso T."/>
        </authorList>
    </citation>
    <scope>NUCLEOTIDE SEQUENCE [LARGE SCALE GENOMIC DNA]</scope>
    <source>
        <strain evidence="1 2">LmjM3</strain>
    </source>
</reference>
<dbReference type="AlphaFoldDB" id="A0A0R3L8G4"/>